<evidence type="ECO:0000313" key="10">
    <source>
        <dbReference type="EMBL" id="ANY18725.1"/>
    </source>
</evidence>
<name>A0A1B2A9J3_9SPHN</name>
<proteinExistence type="predicted"/>
<feature type="domain" description="Signal transduction histidine kinase HWE region" evidence="9">
    <location>
        <begin position="252"/>
        <end position="334"/>
    </location>
</feature>
<dbReference type="STRING" id="692370.A6F68_00190"/>
<dbReference type="SUPFAM" id="SSF55874">
    <property type="entry name" value="ATPase domain of HSP90 chaperone/DNA topoisomerase II/histidine kinase"/>
    <property type="match status" value="1"/>
</dbReference>
<dbReference type="CDD" id="cd19410">
    <property type="entry name" value="HK9-like_sensor"/>
    <property type="match status" value="1"/>
</dbReference>
<protein>
    <recommendedName>
        <fullName evidence="2">histidine kinase</fullName>
        <ecNumber evidence="2">2.7.13.3</ecNumber>
    </recommendedName>
</protein>
<evidence type="ECO:0000256" key="2">
    <source>
        <dbReference type="ARBA" id="ARBA00012438"/>
    </source>
</evidence>
<dbReference type="KEGG" id="ado:A6F68_00190"/>
<keyword evidence="7" id="KW-0067">ATP-binding</keyword>
<evidence type="ECO:0000256" key="6">
    <source>
        <dbReference type="ARBA" id="ARBA00022777"/>
    </source>
</evidence>
<dbReference type="Pfam" id="PF05227">
    <property type="entry name" value="CHASE3"/>
    <property type="match status" value="1"/>
</dbReference>
<accession>A0A1B2A9J3</accession>
<dbReference type="Gene3D" id="3.30.565.10">
    <property type="entry name" value="Histidine kinase-like ATPase, C-terminal domain"/>
    <property type="match status" value="1"/>
</dbReference>
<dbReference type="Pfam" id="PF07536">
    <property type="entry name" value="HWE_HK"/>
    <property type="match status" value="1"/>
</dbReference>
<dbReference type="EC" id="2.7.13.3" evidence="2"/>
<reference evidence="10 11" key="1">
    <citation type="submission" date="2016-07" db="EMBL/GenBank/DDBJ databases">
        <title>Complete genome sequence of Altererythrobacter dongtanensis KCTC 22672, a type strain with esterase isolated from tidal flat.</title>
        <authorList>
            <person name="Cheng H."/>
            <person name="Wu Y.-H."/>
            <person name="Zhou P."/>
            <person name="Huo Y.-Y."/>
            <person name="Wang C.-S."/>
            <person name="Xu X.-W."/>
        </authorList>
    </citation>
    <scope>NUCLEOTIDE SEQUENCE [LARGE SCALE GENOMIC DNA]</scope>
    <source>
        <strain evidence="10 11">KCTC 22672</strain>
    </source>
</reference>
<dbReference type="GO" id="GO:0005524">
    <property type="term" value="F:ATP binding"/>
    <property type="evidence" value="ECO:0007669"/>
    <property type="project" value="UniProtKB-KW"/>
</dbReference>
<dbReference type="PANTHER" id="PTHR41523">
    <property type="entry name" value="TWO-COMPONENT SYSTEM SENSOR PROTEIN"/>
    <property type="match status" value="1"/>
</dbReference>
<evidence type="ECO:0000259" key="9">
    <source>
        <dbReference type="SMART" id="SM00911"/>
    </source>
</evidence>
<dbReference type="EMBL" id="CP016591">
    <property type="protein sequence ID" value="ANY18725.1"/>
    <property type="molecule type" value="Genomic_DNA"/>
</dbReference>
<evidence type="ECO:0000256" key="3">
    <source>
        <dbReference type="ARBA" id="ARBA00022553"/>
    </source>
</evidence>
<keyword evidence="8" id="KW-0812">Transmembrane</keyword>
<sequence>MTEETDTPSRQPATFYLPRTRGGWSSLGVFVVIAAALIGAIFLIFTTIEAERSERAQVFKTNEIMLELRNISRAAINAETGQRGYLITLDRRYLQPYHLGREQYRPAVPRLRALLGDSMTVRQRELVDEIETLADAKFAELAGSVRMIEQGDLLSARQLMLTDEGQEVMERLRLAVREMEEIERDILLDATEETARAEGRVVPLLLALLAIVLVTLWLGLRLSLRAARAEVEAAQANALAEARDRADLLARELNHRVKNLFAVILAIVRMSARDNPEAKPVVDRIAERIHALLTAHEVTQGTLETPVASLRSLVETTVRPYLTSTRTIELDGPEVDLPAKQVTPLGLVLHELTTNAVKYGCWQHGGTLAVQWRHVDEMIEIEWREHCPGEGVEPERQGFGSLLMTGAAKQLRGSIDRTFTKDGVRVKIKLPAT</sequence>
<feature type="transmembrane region" description="Helical" evidence="8">
    <location>
        <begin position="24"/>
        <end position="45"/>
    </location>
</feature>
<dbReference type="SMART" id="SM00911">
    <property type="entry name" value="HWE_HK"/>
    <property type="match status" value="1"/>
</dbReference>
<dbReference type="InterPro" id="IPR011102">
    <property type="entry name" value="Sig_transdc_His_kinase_HWE"/>
</dbReference>
<evidence type="ECO:0000256" key="5">
    <source>
        <dbReference type="ARBA" id="ARBA00022741"/>
    </source>
</evidence>
<dbReference type="InterPro" id="IPR007891">
    <property type="entry name" value="CHASE3"/>
</dbReference>
<dbReference type="Proteomes" id="UP000092932">
    <property type="component" value="Chromosome"/>
</dbReference>
<evidence type="ECO:0000313" key="11">
    <source>
        <dbReference type="Proteomes" id="UP000092932"/>
    </source>
</evidence>
<dbReference type="OrthoDB" id="136506at2"/>
<evidence type="ECO:0000256" key="8">
    <source>
        <dbReference type="SAM" id="Phobius"/>
    </source>
</evidence>
<evidence type="ECO:0000256" key="7">
    <source>
        <dbReference type="ARBA" id="ARBA00022840"/>
    </source>
</evidence>
<evidence type="ECO:0000256" key="1">
    <source>
        <dbReference type="ARBA" id="ARBA00000085"/>
    </source>
</evidence>
<dbReference type="PANTHER" id="PTHR41523:SF8">
    <property type="entry name" value="ETHYLENE RESPONSE SENSOR PROTEIN"/>
    <property type="match status" value="1"/>
</dbReference>
<keyword evidence="4 10" id="KW-0808">Transferase</keyword>
<dbReference type="InterPro" id="IPR036890">
    <property type="entry name" value="HATPase_C_sf"/>
</dbReference>
<organism evidence="10 11">
    <name type="scientific">Tsuneonella dongtanensis</name>
    <dbReference type="NCBI Taxonomy" id="692370"/>
    <lineage>
        <taxon>Bacteria</taxon>
        <taxon>Pseudomonadati</taxon>
        <taxon>Pseudomonadota</taxon>
        <taxon>Alphaproteobacteria</taxon>
        <taxon>Sphingomonadales</taxon>
        <taxon>Erythrobacteraceae</taxon>
        <taxon>Tsuneonella</taxon>
    </lineage>
</organism>
<keyword evidence="8" id="KW-1133">Transmembrane helix</keyword>
<comment type="catalytic activity">
    <reaction evidence="1">
        <text>ATP + protein L-histidine = ADP + protein N-phospho-L-histidine.</text>
        <dbReference type="EC" id="2.7.13.3"/>
    </reaction>
</comment>
<evidence type="ECO:0000256" key="4">
    <source>
        <dbReference type="ARBA" id="ARBA00022679"/>
    </source>
</evidence>
<keyword evidence="11" id="KW-1185">Reference proteome</keyword>
<dbReference type="GO" id="GO:0004673">
    <property type="term" value="F:protein histidine kinase activity"/>
    <property type="evidence" value="ECO:0007669"/>
    <property type="project" value="UniProtKB-EC"/>
</dbReference>
<dbReference type="RefSeq" id="WP_157096601.1">
    <property type="nucleotide sequence ID" value="NZ_CP016591.1"/>
</dbReference>
<gene>
    <name evidence="10" type="ORF">A6F68_00190</name>
</gene>
<keyword evidence="8" id="KW-0472">Membrane</keyword>
<dbReference type="AlphaFoldDB" id="A0A1B2A9J3"/>
<keyword evidence="3" id="KW-0597">Phosphoprotein</keyword>
<dbReference type="PATRIC" id="fig|692370.5.peg.197"/>
<keyword evidence="5" id="KW-0547">Nucleotide-binding</keyword>
<keyword evidence="6 10" id="KW-0418">Kinase</keyword>
<feature type="transmembrane region" description="Helical" evidence="8">
    <location>
        <begin position="201"/>
        <end position="220"/>
    </location>
</feature>